<name>A0AAD1W0U7_PELCU</name>
<organism evidence="1 2">
    <name type="scientific">Pelobates cultripes</name>
    <name type="common">Western spadefoot toad</name>
    <dbReference type="NCBI Taxonomy" id="61616"/>
    <lineage>
        <taxon>Eukaryota</taxon>
        <taxon>Metazoa</taxon>
        <taxon>Chordata</taxon>
        <taxon>Craniata</taxon>
        <taxon>Vertebrata</taxon>
        <taxon>Euteleostomi</taxon>
        <taxon>Amphibia</taxon>
        <taxon>Batrachia</taxon>
        <taxon>Anura</taxon>
        <taxon>Pelobatoidea</taxon>
        <taxon>Pelobatidae</taxon>
        <taxon>Pelobates</taxon>
    </lineage>
</organism>
<sequence>DQEAVCEPGGAVRWRQIITAFAISECCVEHPLDLKRRAVQPEKVSSPGAWS</sequence>
<keyword evidence="2" id="KW-1185">Reference proteome</keyword>
<dbReference type="Proteomes" id="UP001295444">
    <property type="component" value="Chromosome 03"/>
</dbReference>
<dbReference type="AlphaFoldDB" id="A0AAD1W0U7"/>
<evidence type="ECO:0000313" key="2">
    <source>
        <dbReference type="Proteomes" id="UP001295444"/>
    </source>
</evidence>
<gene>
    <name evidence="1" type="ORF">PECUL_23A022592</name>
</gene>
<protein>
    <submittedName>
        <fullName evidence="1">Uncharacterized protein</fullName>
    </submittedName>
</protein>
<evidence type="ECO:0000313" key="1">
    <source>
        <dbReference type="EMBL" id="CAH2276257.1"/>
    </source>
</evidence>
<accession>A0AAD1W0U7</accession>
<reference evidence="1" key="1">
    <citation type="submission" date="2022-03" db="EMBL/GenBank/DDBJ databases">
        <authorList>
            <person name="Alioto T."/>
            <person name="Alioto T."/>
            <person name="Gomez Garrido J."/>
        </authorList>
    </citation>
    <scope>NUCLEOTIDE SEQUENCE</scope>
</reference>
<feature type="non-terminal residue" evidence="1">
    <location>
        <position position="1"/>
    </location>
</feature>
<feature type="non-terminal residue" evidence="1">
    <location>
        <position position="51"/>
    </location>
</feature>
<dbReference type="EMBL" id="OW240914">
    <property type="protein sequence ID" value="CAH2276257.1"/>
    <property type="molecule type" value="Genomic_DNA"/>
</dbReference>
<proteinExistence type="predicted"/>